<evidence type="ECO:0000313" key="2">
    <source>
        <dbReference type="EMBL" id="SFV66675.1"/>
    </source>
</evidence>
<name>A0A1W1CLR2_9ZZZZ</name>
<keyword evidence="1" id="KW-0812">Transmembrane</keyword>
<evidence type="ECO:0000256" key="1">
    <source>
        <dbReference type="SAM" id="Phobius"/>
    </source>
</evidence>
<keyword evidence="1" id="KW-1133">Transmembrane helix</keyword>
<organism evidence="2">
    <name type="scientific">hydrothermal vent metagenome</name>
    <dbReference type="NCBI Taxonomy" id="652676"/>
    <lineage>
        <taxon>unclassified sequences</taxon>
        <taxon>metagenomes</taxon>
        <taxon>ecological metagenomes</taxon>
    </lineage>
</organism>
<protein>
    <submittedName>
        <fullName evidence="2">Uncharacterized protein</fullName>
    </submittedName>
</protein>
<dbReference type="AlphaFoldDB" id="A0A1W1CLR2"/>
<proteinExistence type="predicted"/>
<gene>
    <name evidence="2" type="ORF">MNB_SUP05-5-685</name>
</gene>
<sequence length="46" mass="5570">MNEVIYNLFIVFFVFSSVIILFSSLEKINQKITKKLLRVIFLYYSF</sequence>
<keyword evidence="1" id="KW-0472">Membrane</keyword>
<accession>A0A1W1CLR2</accession>
<reference evidence="2" key="1">
    <citation type="submission" date="2016-10" db="EMBL/GenBank/DDBJ databases">
        <authorList>
            <person name="de Groot N.N."/>
        </authorList>
    </citation>
    <scope>NUCLEOTIDE SEQUENCE</scope>
</reference>
<feature type="transmembrane region" description="Helical" evidence="1">
    <location>
        <begin position="6"/>
        <end position="25"/>
    </location>
</feature>
<dbReference type="EMBL" id="FPHJ01000054">
    <property type="protein sequence ID" value="SFV66675.1"/>
    <property type="molecule type" value="Genomic_DNA"/>
</dbReference>